<dbReference type="SUPFAM" id="SSF144232">
    <property type="entry name" value="HIT/MYND zinc finger-like"/>
    <property type="match status" value="1"/>
</dbReference>
<reference evidence="6" key="1">
    <citation type="submission" date="2020-11" db="EMBL/GenBank/DDBJ databases">
        <authorList>
            <person name="Koelle M."/>
            <person name="Horta M.A.C."/>
            <person name="Nowrousian M."/>
            <person name="Ohm R.A."/>
            <person name="Benz P."/>
            <person name="Pilgard A."/>
        </authorList>
    </citation>
    <scope>NUCLEOTIDE SEQUENCE</scope>
    <source>
        <strain evidence="6">FPRL280</strain>
    </source>
</reference>
<evidence type="ECO:0000256" key="4">
    <source>
        <dbReference type="PROSITE-ProRule" id="PRU00134"/>
    </source>
</evidence>
<comment type="caution">
    <text evidence="6">The sequence shown here is derived from an EMBL/GenBank/DDBJ whole genome shotgun (WGS) entry which is preliminary data.</text>
</comment>
<dbReference type="AlphaFoldDB" id="A0A8H7U6G7"/>
<organism evidence="6 7">
    <name type="scientific">Rhodonia placenta</name>
    <dbReference type="NCBI Taxonomy" id="104341"/>
    <lineage>
        <taxon>Eukaryota</taxon>
        <taxon>Fungi</taxon>
        <taxon>Dikarya</taxon>
        <taxon>Basidiomycota</taxon>
        <taxon>Agaricomycotina</taxon>
        <taxon>Agaricomycetes</taxon>
        <taxon>Polyporales</taxon>
        <taxon>Adustoporiaceae</taxon>
        <taxon>Rhodonia</taxon>
    </lineage>
</organism>
<gene>
    <name evidence="6" type="ORF">IEO21_01092</name>
</gene>
<sequence length="200" mass="22106">MSAQSLSCRSCLVCRQSTNMWCSRCQKAWYCSPEHLQSDWPRHRLECVSIDPSQAHSISTPPSAQQGLISVMAILFAPEEDRSRMITVPCRPQGTASQGICPLPLVHDYFKEGTPNTIILTQGLNGEPLRFPLHIWYCPKALQRGSPVNRAIHRITSGAAAKPWCGTAIVLKFNGSRRQGYADAGTNDLAALSAYFLAYK</sequence>
<dbReference type="Proteomes" id="UP000639403">
    <property type="component" value="Unassembled WGS sequence"/>
</dbReference>
<keyword evidence="1" id="KW-0479">Metal-binding</keyword>
<proteinExistence type="predicted"/>
<evidence type="ECO:0000259" key="5">
    <source>
        <dbReference type="PROSITE" id="PS50865"/>
    </source>
</evidence>
<protein>
    <recommendedName>
        <fullName evidence="5">MYND-type domain-containing protein</fullName>
    </recommendedName>
</protein>
<reference evidence="6" key="2">
    <citation type="journal article" name="Front. Microbiol.">
        <title>Degradative Capacity of Two Strains of Rhodonia placenta: From Phenotype to Genotype.</title>
        <authorList>
            <person name="Kolle M."/>
            <person name="Horta M.A.C."/>
            <person name="Nowrousian M."/>
            <person name="Ohm R.A."/>
            <person name="Benz J.P."/>
            <person name="Pilgard A."/>
        </authorList>
    </citation>
    <scope>NUCLEOTIDE SEQUENCE</scope>
    <source>
        <strain evidence="6">FPRL280</strain>
    </source>
</reference>
<evidence type="ECO:0000256" key="2">
    <source>
        <dbReference type="ARBA" id="ARBA00022771"/>
    </source>
</evidence>
<evidence type="ECO:0000313" key="6">
    <source>
        <dbReference type="EMBL" id="KAF9820865.1"/>
    </source>
</evidence>
<dbReference type="PROSITE" id="PS50865">
    <property type="entry name" value="ZF_MYND_2"/>
    <property type="match status" value="1"/>
</dbReference>
<dbReference type="EMBL" id="JADOXO010000007">
    <property type="protein sequence ID" value="KAF9820865.1"/>
    <property type="molecule type" value="Genomic_DNA"/>
</dbReference>
<dbReference type="Gene3D" id="6.10.140.2220">
    <property type="match status" value="1"/>
</dbReference>
<evidence type="ECO:0000256" key="1">
    <source>
        <dbReference type="ARBA" id="ARBA00022723"/>
    </source>
</evidence>
<keyword evidence="3" id="KW-0862">Zinc</keyword>
<dbReference type="GO" id="GO:0008270">
    <property type="term" value="F:zinc ion binding"/>
    <property type="evidence" value="ECO:0007669"/>
    <property type="project" value="UniProtKB-KW"/>
</dbReference>
<keyword evidence="2 4" id="KW-0863">Zinc-finger</keyword>
<evidence type="ECO:0000313" key="7">
    <source>
        <dbReference type="Proteomes" id="UP000639403"/>
    </source>
</evidence>
<evidence type="ECO:0000256" key="3">
    <source>
        <dbReference type="ARBA" id="ARBA00022833"/>
    </source>
</evidence>
<accession>A0A8H7U6G7</accession>
<dbReference type="InterPro" id="IPR002893">
    <property type="entry name" value="Znf_MYND"/>
</dbReference>
<name>A0A8H7U6G7_9APHY</name>
<feature type="domain" description="MYND-type" evidence="5">
    <location>
        <begin position="11"/>
        <end position="47"/>
    </location>
</feature>
<dbReference type="Pfam" id="PF01753">
    <property type="entry name" value="zf-MYND"/>
    <property type="match status" value="1"/>
</dbReference>